<dbReference type="eggNOG" id="KOG0960">
    <property type="taxonomic scope" value="Eukaryota"/>
</dbReference>
<dbReference type="EMBL" id="LN609528">
    <property type="protein sequence ID" value="CEF64899.1"/>
    <property type="molecule type" value="Genomic_DNA"/>
</dbReference>
<proteinExistence type="predicted"/>
<evidence type="ECO:0000256" key="8">
    <source>
        <dbReference type="ARBA" id="ARBA00023128"/>
    </source>
</evidence>
<evidence type="ECO:0000256" key="7">
    <source>
        <dbReference type="ARBA" id="ARBA00023049"/>
    </source>
</evidence>
<keyword evidence="8" id="KW-0496">Mitochondrion</keyword>
<evidence type="ECO:0000313" key="11">
    <source>
        <dbReference type="EMBL" id="CEF64899.1"/>
    </source>
</evidence>
<dbReference type="InterPro" id="IPR050361">
    <property type="entry name" value="MPP/UQCRC_Complex"/>
</dbReference>
<dbReference type="PANTHER" id="PTHR11851:SF149">
    <property type="entry name" value="GH01077P"/>
    <property type="match status" value="1"/>
</dbReference>
<keyword evidence="4" id="KW-0479">Metal-binding</keyword>
<dbReference type="Gene3D" id="3.30.830.10">
    <property type="entry name" value="Metalloenzyme, LuxS/M16 peptidase-like"/>
    <property type="match status" value="2"/>
</dbReference>
<dbReference type="WormBase" id="SRAE_1000315200">
    <property type="protein sequence ID" value="SRP08793"/>
    <property type="gene ID" value="WBGene00259769"/>
</dbReference>
<dbReference type="GO" id="GO:0005739">
    <property type="term" value="C:mitochondrion"/>
    <property type="evidence" value="ECO:0007669"/>
    <property type="project" value="UniProtKB-SubCell"/>
</dbReference>
<dbReference type="Pfam" id="PF00675">
    <property type="entry name" value="Peptidase_M16"/>
    <property type="match status" value="1"/>
</dbReference>
<dbReference type="GO" id="GO:0046872">
    <property type="term" value="F:metal ion binding"/>
    <property type="evidence" value="ECO:0007669"/>
    <property type="project" value="UniProtKB-KW"/>
</dbReference>
<dbReference type="RefSeq" id="XP_024504100.1">
    <property type="nucleotide sequence ID" value="XM_024650310.1"/>
</dbReference>
<dbReference type="InterPro" id="IPR011249">
    <property type="entry name" value="Metalloenz_LuxS/M16"/>
</dbReference>
<protein>
    <submittedName>
        <fullName evidence="11 13">Cytochrome b-c1 complex subunit 1, mitochondrial</fullName>
    </submittedName>
</protein>
<keyword evidence="7" id="KW-0482">Metalloprotease</keyword>
<dbReference type="AlphaFoldDB" id="A0A090MX66"/>
<keyword evidence="6" id="KW-0862">Zinc</keyword>
<dbReference type="OrthoDB" id="10251424at2759"/>
<dbReference type="GeneID" id="36377264"/>
<reference evidence="13" key="2">
    <citation type="submission" date="2020-12" db="UniProtKB">
        <authorList>
            <consortium name="WormBaseParasite"/>
        </authorList>
    </citation>
    <scope>IDENTIFICATION</scope>
</reference>
<dbReference type="InterPro" id="IPR007863">
    <property type="entry name" value="Peptidase_M16_C"/>
</dbReference>
<evidence type="ECO:0000256" key="6">
    <source>
        <dbReference type="ARBA" id="ARBA00022833"/>
    </source>
</evidence>
<keyword evidence="5" id="KW-0378">Hydrolase</keyword>
<dbReference type="GO" id="GO:0006627">
    <property type="term" value="P:protein processing involved in protein targeting to mitochondrion"/>
    <property type="evidence" value="ECO:0007669"/>
    <property type="project" value="TreeGrafter"/>
</dbReference>
<dbReference type="Proteomes" id="UP000035682">
    <property type="component" value="Unplaced"/>
</dbReference>
<evidence type="ECO:0000313" key="13">
    <source>
        <dbReference type="WBParaSite" id="SRAE_1000315200.1"/>
    </source>
</evidence>
<dbReference type="OMA" id="IDVVCDM"/>
<evidence type="ECO:0000256" key="3">
    <source>
        <dbReference type="ARBA" id="ARBA00022670"/>
    </source>
</evidence>
<evidence type="ECO:0000259" key="10">
    <source>
        <dbReference type="Pfam" id="PF05193"/>
    </source>
</evidence>
<evidence type="ECO:0000259" key="9">
    <source>
        <dbReference type="Pfam" id="PF00675"/>
    </source>
</evidence>
<dbReference type="GO" id="GO:0004222">
    <property type="term" value="F:metalloendopeptidase activity"/>
    <property type="evidence" value="ECO:0007669"/>
    <property type="project" value="TreeGrafter"/>
</dbReference>
<evidence type="ECO:0000256" key="5">
    <source>
        <dbReference type="ARBA" id="ARBA00022801"/>
    </source>
</evidence>
<comment type="subcellular location">
    <subcellularLocation>
        <location evidence="2">Mitochondrion</location>
    </subcellularLocation>
</comment>
<keyword evidence="3" id="KW-0645">Protease</keyword>
<dbReference type="CTD" id="36377264"/>
<evidence type="ECO:0000313" key="12">
    <source>
        <dbReference type="Proteomes" id="UP000035682"/>
    </source>
</evidence>
<keyword evidence="12" id="KW-1185">Reference proteome</keyword>
<dbReference type="Pfam" id="PF05193">
    <property type="entry name" value="Peptidase_M16_C"/>
    <property type="match status" value="1"/>
</dbReference>
<dbReference type="SUPFAM" id="SSF63411">
    <property type="entry name" value="LuxS/MPP-like metallohydrolase"/>
    <property type="match status" value="2"/>
</dbReference>
<evidence type="ECO:0000256" key="4">
    <source>
        <dbReference type="ARBA" id="ARBA00022723"/>
    </source>
</evidence>
<accession>A0A090MX66</accession>
<evidence type="ECO:0000256" key="1">
    <source>
        <dbReference type="ARBA" id="ARBA00001947"/>
    </source>
</evidence>
<dbReference type="STRING" id="34506.A0A090MX66"/>
<name>A0A090MX66_STRRB</name>
<feature type="domain" description="Peptidase M16 C-terminal" evidence="10">
    <location>
        <begin position="205"/>
        <end position="386"/>
    </location>
</feature>
<reference evidence="11 12" key="1">
    <citation type="submission" date="2014-09" db="EMBL/GenBank/DDBJ databases">
        <authorList>
            <person name="Martin A.A."/>
        </authorList>
    </citation>
    <scope>NUCLEOTIDE SEQUENCE</scope>
    <source>
        <strain evidence="12">ED321</strain>
        <strain evidence="11">ED321 Heterogonic</strain>
    </source>
</reference>
<sequence length="470" mass="53479">MMKVLRLGNSLSKVVLNINNISLRNYRSKAAVNHSNDWIIPDTKITKLTSGFRIASEDSKLPTATVGVWVNAGSRFENDKNNGVAHFSEHMAFKGTNKRNQTELELEVENNGILLNAYTSREQTVYYAKCPSTHIEQAIEILSDILLNSTYRQNEIEIERDVIMREYFEIENTVKEVLFDRLHEQAYKNTPLARTILGPRENIKSISKNDLIRYVHDYYQGPRMVLAAAGGVNHDQLVEWAEKYFAQVNRFNPKKVVYEPGIFKECHLVIKDERMPIVHGAFCVEGVSWTNPDNLALMIIHMLIGTFNCTQASGINAPSRLASRLTPRNTVENFMAFSTNYVDTGLTGVYFEMGKEDGKMLCDAIIDEWRSLTVFDDENALENTKIALLANTAMTLDGTTPICEDIGRQILCYGRRIPLPEIEARINAVTVETIRKVARKYFFGKPYAFTIIGPSNNWPSKNYIKKRLDN</sequence>
<dbReference type="WBParaSite" id="SRAE_1000315200.1">
    <property type="protein sequence ID" value="SRAE_1000315200.1"/>
    <property type="gene ID" value="WBGene00259769"/>
</dbReference>
<dbReference type="InterPro" id="IPR011765">
    <property type="entry name" value="Pept_M16_N"/>
</dbReference>
<evidence type="ECO:0000256" key="2">
    <source>
        <dbReference type="ARBA" id="ARBA00004173"/>
    </source>
</evidence>
<gene>
    <name evidence="11 13 14" type="ORF">SRAE_1000315200</name>
</gene>
<dbReference type="MEROPS" id="M16.003"/>
<evidence type="ECO:0000313" key="14">
    <source>
        <dbReference type="WormBase" id="SRAE_1000315200"/>
    </source>
</evidence>
<organism evidence="11">
    <name type="scientific">Strongyloides ratti</name>
    <name type="common">Parasitic roundworm</name>
    <dbReference type="NCBI Taxonomy" id="34506"/>
    <lineage>
        <taxon>Eukaryota</taxon>
        <taxon>Metazoa</taxon>
        <taxon>Ecdysozoa</taxon>
        <taxon>Nematoda</taxon>
        <taxon>Chromadorea</taxon>
        <taxon>Rhabditida</taxon>
        <taxon>Tylenchina</taxon>
        <taxon>Panagrolaimomorpha</taxon>
        <taxon>Strongyloidoidea</taxon>
        <taxon>Strongyloididae</taxon>
        <taxon>Strongyloides</taxon>
    </lineage>
</organism>
<feature type="domain" description="Peptidase M16 N-terminal" evidence="9">
    <location>
        <begin position="53"/>
        <end position="200"/>
    </location>
</feature>
<comment type="cofactor">
    <cofactor evidence="1">
        <name>Zn(2+)</name>
        <dbReference type="ChEBI" id="CHEBI:29105"/>
    </cofactor>
</comment>
<dbReference type="PANTHER" id="PTHR11851">
    <property type="entry name" value="METALLOPROTEASE"/>
    <property type="match status" value="1"/>
</dbReference>
<dbReference type="FunFam" id="3.30.830.10:FF:000008">
    <property type="entry name" value="Mitochondrial-processing peptidase subunit beta"/>
    <property type="match status" value="1"/>
</dbReference>